<dbReference type="KEGG" id="cput:CONPUDRAFT_75683"/>
<dbReference type="PANTHER" id="PTHR13710">
    <property type="entry name" value="DNA HELICASE RECQ FAMILY MEMBER"/>
    <property type="match status" value="1"/>
</dbReference>
<comment type="similarity">
    <text evidence="1">Belongs to the helicase family. RecQ subfamily.</text>
</comment>
<evidence type="ECO:0000259" key="10">
    <source>
        <dbReference type="PROSITE" id="PS51194"/>
    </source>
</evidence>
<keyword evidence="4" id="KW-0238">DNA-binding</keyword>
<evidence type="ECO:0000259" key="9">
    <source>
        <dbReference type="PROSITE" id="PS51192"/>
    </source>
</evidence>
<evidence type="ECO:0000256" key="1">
    <source>
        <dbReference type="ARBA" id="ARBA00005446"/>
    </source>
</evidence>
<dbReference type="GeneID" id="19209400"/>
<feature type="domain" description="Helicase C-terminal" evidence="10">
    <location>
        <begin position="169"/>
        <end position="333"/>
    </location>
</feature>
<dbReference type="EMBL" id="JH711583">
    <property type="protein sequence ID" value="EIW77928.1"/>
    <property type="molecule type" value="Genomic_DNA"/>
</dbReference>
<evidence type="ECO:0000256" key="7">
    <source>
        <dbReference type="ARBA" id="ARBA00034808"/>
    </source>
</evidence>
<evidence type="ECO:0000313" key="11">
    <source>
        <dbReference type="EMBL" id="EIW77928.1"/>
    </source>
</evidence>
<dbReference type="OrthoDB" id="10261556at2759"/>
<evidence type="ECO:0000256" key="8">
    <source>
        <dbReference type="SAM" id="MobiDB-lite"/>
    </source>
</evidence>
<dbReference type="GO" id="GO:0005524">
    <property type="term" value="F:ATP binding"/>
    <property type="evidence" value="ECO:0007669"/>
    <property type="project" value="UniProtKB-KW"/>
</dbReference>
<keyword evidence="11" id="KW-0378">Hydrolase</keyword>
<dbReference type="Pfam" id="PF00271">
    <property type="entry name" value="Helicase_C"/>
    <property type="match status" value="1"/>
</dbReference>
<dbReference type="Proteomes" id="UP000053558">
    <property type="component" value="Unassembled WGS sequence"/>
</dbReference>
<dbReference type="GO" id="GO:0003677">
    <property type="term" value="F:DNA binding"/>
    <property type="evidence" value="ECO:0007669"/>
    <property type="project" value="UniProtKB-KW"/>
</dbReference>
<dbReference type="SUPFAM" id="SSF52540">
    <property type="entry name" value="P-loop containing nucleoside triphosphate hydrolases"/>
    <property type="match status" value="1"/>
</dbReference>
<feature type="region of interest" description="Disordered" evidence="8">
    <location>
        <begin position="515"/>
        <end position="638"/>
    </location>
</feature>
<accession>A0A5M3MFA7</accession>
<dbReference type="GO" id="GO:0043138">
    <property type="term" value="F:3'-5' DNA helicase activity"/>
    <property type="evidence" value="ECO:0007669"/>
    <property type="project" value="UniProtKB-EC"/>
</dbReference>
<name>A0A5M3MFA7_CONPW</name>
<evidence type="ECO:0000256" key="2">
    <source>
        <dbReference type="ARBA" id="ARBA00022741"/>
    </source>
</evidence>
<dbReference type="InterPro" id="IPR014001">
    <property type="entry name" value="Helicase_ATP-bd"/>
</dbReference>
<feature type="compositionally biased region" description="Basic and acidic residues" evidence="8">
    <location>
        <begin position="524"/>
        <end position="536"/>
    </location>
</feature>
<dbReference type="SMART" id="SM00487">
    <property type="entry name" value="DEXDc"/>
    <property type="match status" value="1"/>
</dbReference>
<feature type="compositionally biased region" description="Polar residues" evidence="8">
    <location>
        <begin position="577"/>
        <end position="589"/>
    </location>
</feature>
<dbReference type="AlphaFoldDB" id="A0A5M3MFA7"/>
<dbReference type="RefSeq" id="XP_007771901.1">
    <property type="nucleotide sequence ID" value="XM_007773711.1"/>
</dbReference>
<feature type="compositionally biased region" description="Basic residues" evidence="8">
    <location>
        <begin position="559"/>
        <end position="576"/>
    </location>
</feature>
<evidence type="ECO:0000256" key="4">
    <source>
        <dbReference type="ARBA" id="ARBA00023125"/>
    </source>
</evidence>
<sequence length="782" mass="86905">MHRANQRPRKSIPKALTQQELDLAVAQEQRQDAICHAATGLGKTFVAAAPYALNRNKDKVTIIVSPLIALQDEMVKTFEDEFGLPAVAVSSGHGGLRRDVLQTIVDSKYRIVLVSPELLTTRTFTSRVLKHPHFHKIIYSVIVDEVHCVSHWGDSFRKAYAEIGSIQCQLRLLVGVLRTSPRPWIYCDNIAEGSKIADYLRQRLPQEFARAGVIREYCAVFSTEYRNLAMKHFREGRIRIMVCTDAAGMGCNIPDIDVVVQWRLPQKLSAFVQRAGRAARARNRKGLAVLLCEPSAFSADLSELLNDALRKKGAKGRLNSKKATSEFQPNKAASKAYAAAHGRNRGACSEKDELEHLQDEPDVDVDAADEGLIHFVQTTGCCCALLAKVFRNPPSSSDLSVPCCDICHPSLLDQIRPGPKPSVQRGPKTKKCEPRADIVKAIHAWRVRVSQTFPRHSFLTPGSVLSEDGVTGLASMTPLSAETISTWLVPRWIRWEKYGEELTNVVLDADRGLRQTIAQPPSPSREHRLEANESQDRNPSTSRRGTVPTPRAPQPSSRAARRRSPSPPVARKRHRSTVATEEPPSSSTRLAHAHQPKTSALAHPPLPPPQSQTWQPPYVYAPHHQSESPSYTHPSTMGPSMAPHQTHPGHYTSWPGLANYPNLRYRTTMMQHPNPSYSWSTASTFVPYTPQVQSRHYQTPESGPISHTPVHHTPNPHNHSFSSVPVFMILGNGMGAQARFLEVHVRKPLRLDFPSQHRASEPRRSAASAADLGKMTCVTLIR</sequence>
<evidence type="ECO:0000256" key="3">
    <source>
        <dbReference type="ARBA" id="ARBA00022840"/>
    </source>
</evidence>
<dbReference type="PROSITE" id="PS51192">
    <property type="entry name" value="HELICASE_ATP_BIND_1"/>
    <property type="match status" value="1"/>
</dbReference>
<evidence type="ECO:0000256" key="5">
    <source>
        <dbReference type="ARBA" id="ARBA00023235"/>
    </source>
</evidence>
<feature type="compositionally biased region" description="Polar residues" evidence="8">
    <location>
        <begin position="627"/>
        <end position="638"/>
    </location>
</feature>
<organism evidence="11 12">
    <name type="scientific">Coniophora puteana (strain RWD-64-598)</name>
    <name type="common">Brown rot fungus</name>
    <dbReference type="NCBI Taxonomy" id="741705"/>
    <lineage>
        <taxon>Eukaryota</taxon>
        <taxon>Fungi</taxon>
        <taxon>Dikarya</taxon>
        <taxon>Basidiomycota</taxon>
        <taxon>Agaricomycotina</taxon>
        <taxon>Agaricomycetes</taxon>
        <taxon>Agaricomycetidae</taxon>
        <taxon>Boletales</taxon>
        <taxon>Coniophorineae</taxon>
        <taxon>Coniophoraceae</taxon>
        <taxon>Coniophora</taxon>
    </lineage>
</organism>
<dbReference type="Gene3D" id="3.40.50.300">
    <property type="entry name" value="P-loop containing nucleotide triphosphate hydrolases"/>
    <property type="match status" value="2"/>
</dbReference>
<dbReference type="InterPro" id="IPR001650">
    <property type="entry name" value="Helicase_C-like"/>
</dbReference>
<evidence type="ECO:0000313" key="12">
    <source>
        <dbReference type="Proteomes" id="UP000053558"/>
    </source>
</evidence>
<evidence type="ECO:0000256" key="6">
    <source>
        <dbReference type="ARBA" id="ARBA00034617"/>
    </source>
</evidence>
<dbReference type="InterPro" id="IPR027417">
    <property type="entry name" value="P-loop_NTPase"/>
</dbReference>
<comment type="caution">
    <text evidence="11">The sequence shown here is derived from an EMBL/GenBank/DDBJ whole genome shotgun (WGS) entry which is preliminary data.</text>
</comment>
<dbReference type="EC" id="5.6.2.4" evidence="7"/>
<proteinExistence type="inferred from homology"/>
<dbReference type="Pfam" id="PF00270">
    <property type="entry name" value="DEAD"/>
    <property type="match status" value="1"/>
</dbReference>
<reference evidence="12" key="1">
    <citation type="journal article" date="2012" name="Science">
        <title>The Paleozoic origin of enzymatic lignin decomposition reconstructed from 31 fungal genomes.</title>
        <authorList>
            <person name="Floudas D."/>
            <person name="Binder M."/>
            <person name="Riley R."/>
            <person name="Barry K."/>
            <person name="Blanchette R.A."/>
            <person name="Henrissat B."/>
            <person name="Martinez A.T."/>
            <person name="Otillar R."/>
            <person name="Spatafora J.W."/>
            <person name="Yadav J.S."/>
            <person name="Aerts A."/>
            <person name="Benoit I."/>
            <person name="Boyd A."/>
            <person name="Carlson A."/>
            <person name="Copeland A."/>
            <person name="Coutinho P.M."/>
            <person name="de Vries R.P."/>
            <person name="Ferreira P."/>
            <person name="Findley K."/>
            <person name="Foster B."/>
            <person name="Gaskell J."/>
            <person name="Glotzer D."/>
            <person name="Gorecki P."/>
            <person name="Heitman J."/>
            <person name="Hesse C."/>
            <person name="Hori C."/>
            <person name="Igarashi K."/>
            <person name="Jurgens J.A."/>
            <person name="Kallen N."/>
            <person name="Kersten P."/>
            <person name="Kohler A."/>
            <person name="Kuees U."/>
            <person name="Kumar T.K.A."/>
            <person name="Kuo A."/>
            <person name="LaButti K."/>
            <person name="Larrondo L.F."/>
            <person name="Lindquist E."/>
            <person name="Ling A."/>
            <person name="Lombard V."/>
            <person name="Lucas S."/>
            <person name="Lundell T."/>
            <person name="Martin R."/>
            <person name="McLaughlin D.J."/>
            <person name="Morgenstern I."/>
            <person name="Morin E."/>
            <person name="Murat C."/>
            <person name="Nagy L.G."/>
            <person name="Nolan M."/>
            <person name="Ohm R.A."/>
            <person name="Patyshakuliyeva A."/>
            <person name="Rokas A."/>
            <person name="Ruiz-Duenas F.J."/>
            <person name="Sabat G."/>
            <person name="Salamov A."/>
            <person name="Samejima M."/>
            <person name="Schmutz J."/>
            <person name="Slot J.C."/>
            <person name="St John F."/>
            <person name="Stenlid J."/>
            <person name="Sun H."/>
            <person name="Sun S."/>
            <person name="Syed K."/>
            <person name="Tsang A."/>
            <person name="Wiebenga A."/>
            <person name="Young D."/>
            <person name="Pisabarro A."/>
            <person name="Eastwood D.C."/>
            <person name="Martin F."/>
            <person name="Cullen D."/>
            <person name="Grigoriev I.V."/>
            <person name="Hibbett D.S."/>
        </authorList>
    </citation>
    <scope>NUCLEOTIDE SEQUENCE [LARGE SCALE GENOMIC DNA]</scope>
    <source>
        <strain evidence="12">RWD-64-598 SS2</strain>
    </source>
</reference>
<feature type="region of interest" description="Disordered" evidence="8">
    <location>
        <begin position="695"/>
        <end position="714"/>
    </location>
</feature>
<feature type="region of interest" description="Disordered" evidence="8">
    <location>
        <begin position="316"/>
        <end position="336"/>
    </location>
</feature>
<dbReference type="SMART" id="SM00490">
    <property type="entry name" value="HELICc"/>
    <property type="match status" value="1"/>
</dbReference>
<dbReference type="GO" id="GO:0005694">
    <property type="term" value="C:chromosome"/>
    <property type="evidence" value="ECO:0007669"/>
    <property type="project" value="TreeGrafter"/>
</dbReference>
<keyword evidence="12" id="KW-1185">Reference proteome</keyword>
<gene>
    <name evidence="11" type="ORF">CONPUDRAFT_75683</name>
</gene>
<keyword evidence="3" id="KW-0067">ATP-binding</keyword>
<dbReference type="GO" id="GO:0009378">
    <property type="term" value="F:four-way junction helicase activity"/>
    <property type="evidence" value="ECO:0007669"/>
    <property type="project" value="TreeGrafter"/>
</dbReference>
<protein>
    <recommendedName>
        <fullName evidence="7">DNA 3'-5' helicase</fullName>
        <ecNumber evidence="7">5.6.2.4</ecNumber>
    </recommendedName>
</protein>
<dbReference type="GO" id="GO:0005737">
    <property type="term" value="C:cytoplasm"/>
    <property type="evidence" value="ECO:0007669"/>
    <property type="project" value="TreeGrafter"/>
</dbReference>
<dbReference type="GO" id="GO:0000724">
    <property type="term" value="P:double-strand break repair via homologous recombination"/>
    <property type="evidence" value="ECO:0007669"/>
    <property type="project" value="TreeGrafter"/>
</dbReference>
<comment type="catalytic activity">
    <reaction evidence="6">
        <text>Couples ATP hydrolysis with the unwinding of duplex DNA by translocating in the 3'-5' direction.</text>
        <dbReference type="EC" id="5.6.2.4"/>
    </reaction>
</comment>
<feature type="domain" description="Helicase ATP-binding" evidence="9">
    <location>
        <begin position="24"/>
        <end position="174"/>
    </location>
</feature>
<dbReference type="InterPro" id="IPR011545">
    <property type="entry name" value="DEAD/DEAH_box_helicase_dom"/>
</dbReference>
<dbReference type="GO" id="GO:0016787">
    <property type="term" value="F:hydrolase activity"/>
    <property type="evidence" value="ECO:0007669"/>
    <property type="project" value="UniProtKB-KW"/>
</dbReference>
<keyword evidence="2" id="KW-0547">Nucleotide-binding</keyword>
<dbReference type="PANTHER" id="PTHR13710:SF105">
    <property type="entry name" value="ATP-DEPENDENT DNA HELICASE Q1"/>
    <property type="match status" value="1"/>
</dbReference>
<dbReference type="PROSITE" id="PS51194">
    <property type="entry name" value="HELICASE_CTER"/>
    <property type="match status" value="1"/>
</dbReference>
<keyword evidence="5" id="KW-0413">Isomerase</keyword>